<protein>
    <recommendedName>
        <fullName evidence="1">DUF4283 domain-containing protein</fullName>
    </recommendedName>
</protein>
<dbReference type="InterPro" id="IPR025558">
    <property type="entry name" value="DUF4283"/>
</dbReference>
<sequence length="148" mass="17218">MEEELANLNIVDDEEISVQAVEDEVGTNYSMCMVGRVLTDSVVHFPSIRNMLANLWHPLGGISITDIGEKRVLFRFYNMIDLKRVIDGMHWFCNRNLIVFHKLENEEDHLQVPLFYALFSVQIHNLMMGFMSKGMAQIVWELHWPVHG</sequence>
<accession>A0A7J8X4U5</accession>
<feature type="domain" description="DUF4283" evidence="1">
    <location>
        <begin position="30"/>
        <end position="108"/>
    </location>
</feature>
<evidence type="ECO:0000259" key="1">
    <source>
        <dbReference type="Pfam" id="PF14111"/>
    </source>
</evidence>
<reference evidence="2 3" key="1">
    <citation type="journal article" date="2019" name="Genome Biol. Evol.">
        <title>Insights into the evolution of the New World diploid cottons (Gossypium, subgenus Houzingenia) based on genome sequencing.</title>
        <authorList>
            <person name="Grover C.E."/>
            <person name="Arick M.A. 2nd"/>
            <person name="Thrash A."/>
            <person name="Conover J.L."/>
            <person name="Sanders W.S."/>
            <person name="Peterson D.G."/>
            <person name="Frelichowski J.E."/>
            <person name="Scheffler J.A."/>
            <person name="Scheffler B.E."/>
            <person name="Wendel J.F."/>
        </authorList>
    </citation>
    <scope>NUCLEOTIDE SEQUENCE [LARGE SCALE GENOMIC DNA]</scope>
    <source>
        <strain evidence="2">185</strain>
        <tissue evidence="2">Leaf</tissue>
    </source>
</reference>
<organism evidence="2 3">
    <name type="scientific">Gossypium aridum</name>
    <name type="common">American cotton</name>
    <name type="synonym">Erioxylum aridum</name>
    <dbReference type="NCBI Taxonomy" id="34290"/>
    <lineage>
        <taxon>Eukaryota</taxon>
        <taxon>Viridiplantae</taxon>
        <taxon>Streptophyta</taxon>
        <taxon>Embryophyta</taxon>
        <taxon>Tracheophyta</taxon>
        <taxon>Spermatophyta</taxon>
        <taxon>Magnoliopsida</taxon>
        <taxon>eudicotyledons</taxon>
        <taxon>Gunneridae</taxon>
        <taxon>Pentapetalae</taxon>
        <taxon>rosids</taxon>
        <taxon>malvids</taxon>
        <taxon>Malvales</taxon>
        <taxon>Malvaceae</taxon>
        <taxon>Malvoideae</taxon>
        <taxon>Gossypium</taxon>
    </lineage>
</organism>
<dbReference type="EMBL" id="JABFAA010000005">
    <property type="protein sequence ID" value="MBA0681974.1"/>
    <property type="molecule type" value="Genomic_DNA"/>
</dbReference>
<gene>
    <name evidence="2" type="ORF">Goari_023739</name>
</gene>
<name>A0A7J8X4U5_GOSAI</name>
<evidence type="ECO:0000313" key="2">
    <source>
        <dbReference type="EMBL" id="MBA0681974.1"/>
    </source>
</evidence>
<dbReference type="Proteomes" id="UP000593577">
    <property type="component" value="Unassembled WGS sequence"/>
</dbReference>
<dbReference type="AlphaFoldDB" id="A0A7J8X4U5"/>
<feature type="non-terminal residue" evidence="2">
    <location>
        <position position="148"/>
    </location>
</feature>
<evidence type="ECO:0000313" key="3">
    <source>
        <dbReference type="Proteomes" id="UP000593577"/>
    </source>
</evidence>
<comment type="caution">
    <text evidence="2">The sequence shown here is derived from an EMBL/GenBank/DDBJ whole genome shotgun (WGS) entry which is preliminary data.</text>
</comment>
<proteinExistence type="predicted"/>
<keyword evidence="3" id="KW-1185">Reference proteome</keyword>
<dbReference type="Pfam" id="PF14111">
    <property type="entry name" value="DUF4283"/>
    <property type="match status" value="1"/>
</dbReference>